<protein>
    <recommendedName>
        <fullName evidence="3">Tc1-like transposase DDE domain-containing protein</fullName>
    </recommendedName>
</protein>
<dbReference type="EMBL" id="RQTK01001524">
    <property type="protein sequence ID" value="RUS69972.1"/>
    <property type="molecule type" value="Genomic_DNA"/>
</dbReference>
<organism evidence="1 2">
    <name type="scientific">Elysia chlorotica</name>
    <name type="common">Eastern emerald elysia</name>
    <name type="synonym">Sea slug</name>
    <dbReference type="NCBI Taxonomy" id="188477"/>
    <lineage>
        <taxon>Eukaryota</taxon>
        <taxon>Metazoa</taxon>
        <taxon>Spiralia</taxon>
        <taxon>Lophotrochozoa</taxon>
        <taxon>Mollusca</taxon>
        <taxon>Gastropoda</taxon>
        <taxon>Heterobranchia</taxon>
        <taxon>Euthyneura</taxon>
        <taxon>Panpulmonata</taxon>
        <taxon>Sacoglossa</taxon>
        <taxon>Placobranchoidea</taxon>
        <taxon>Plakobranchidae</taxon>
        <taxon>Elysia</taxon>
    </lineage>
</organism>
<gene>
    <name evidence="1" type="ORF">EGW08_022268</name>
</gene>
<dbReference type="PANTHER" id="PTHR46060">
    <property type="entry name" value="MARINER MOS1 TRANSPOSASE-LIKE PROTEIN"/>
    <property type="match status" value="1"/>
</dbReference>
<dbReference type="InterPro" id="IPR052709">
    <property type="entry name" value="Transposase-MT_Hybrid"/>
</dbReference>
<keyword evidence="2" id="KW-1185">Reference proteome</keyword>
<dbReference type="Proteomes" id="UP000271974">
    <property type="component" value="Unassembled WGS sequence"/>
</dbReference>
<sequence length="100" mass="11791">MHVFHRVRRRTGSSGRALQLELPTIPHPTYSPDLAPSDFFSFPLLKKHLKGNHYETYAEVEADVRSWCRSQTPEFFADGMRKLVQRWRLCIERDGVYVEK</sequence>
<accession>A0A3S1AXR1</accession>
<evidence type="ECO:0000313" key="2">
    <source>
        <dbReference type="Proteomes" id="UP000271974"/>
    </source>
</evidence>
<proteinExistence type="predicted"/>
<reference evidence="1 2" key="1">
    <citation type="submission" date="2019-01" db="EMBL/GenBank/DDBJ databases">
        <title>A draft genome assembly of the solar-powered sea slug Elysia chlorotica.</title>
        <authorList>
            <person name="Cai H."/>
            <person name="Li Q."/>
            <person name="Fang X."/>
            <person name="Li J."/>
            <person name="Curtis N.E."/>
            <person name="Altenburger A."/>
            <person name="Shibata T."/>
            <person name="Feng M."/>
            <person name="Maeda T."/>
            <person name="Schwartz J.A."/>
            <person name="Shigenobu S."/>
            <person name="Lundholm N."/>
            <person name="Nishiyama T."/>
            <person name="Yang H."/>
            <person name="Hasebe M."/>
            <person name="Li S."/>
            <person name="Pierce S.K."/>
            <person name="Wang J."/>
        </authorList>
    </citation>
    <scope>NUCLEOTIDE SEQUENCE [LARGE SCALE GENOMIC DNA]</scope>
    <source>
        <strain evidence="1">EC2010</strain>
        <tissue evidence="1">Whole organism of an adult</tissue>
    </source>
</reference>
<dbReference type="Gene3D" id="3.30.420.10">
    <property type="entry name" value="Ribonuclease H-like superfamily/Ribonuclease H"/>
    <property type="match status" value="1"/>
</dbReference>
<dbReference type="InterPro" id="IPR036397">
    <property type="entry name" value="RNaseH_sf"/>
</dbReference>
<dbReference type="GO" id="GO:0003676">
    <property type="term" value="F:nucleic acid binding"/>
    <property type="evidence" value="ECO:0007669"/>
    <property type="project" value="InterPro"/>
</dbReference>
<dbReference type="OrthoDB" id="6125136at2759"/>
<name>A0A3S1AXR1_ELYCH</name>
<dbReference type="STRING" id="188477.A0A3S1AXR1"/>
<dbReference type="PANTHER" id="PTHR46060:SF1">
    <property type="entry name" value="MARINER MOS1 TRANSPOSASE-LIKE PROTEIN"/>
    <property type="match status" value="1"/>
</dbReference>
<evidence type="ECO:0000313" key="1">
    <source>
        <dbReference type="EMBL" id="RUS69972.1"/>
    </source>
</evidence>
<dbReference type="AlphaFoldDB" id="A0A3S1AXR1"/>
<evidence type="ECO:0008006" key="3">
    <source>
        <dbReference type="Google" id="ProtNLM"/>
    </source>
</evidence>
<comment type="caution">
    <text evidence="1">The sequence shown here is derived from an EMBL/GenBank/DDBJ whole genome shotgun (WGS) entry which is preliminary data.</text>
</comment>